<gene>
    <name evidence="1" type="ORF">ACFQJ7_10300</name>
</gene>
<keyword evidence="1" id="KW-0449">Lipoprotein</keyword>
<dbReference type="SUPFAM" id="SSF89392">
    <property type="entry name" value="Prokaryotic lipoproteins and lipoprotein localization factors"/>
    <property type="match status" value="1"/>
</dbReference>
<dbReference type="Proteomes" id="UP001596414">
    <property type="component" value="Unassembled WGS sequence"/>
</dbReference>
<accession>A0ABD5X5M1</accession>
<evidence type="ECO:0000313" key="2">
    <source>
        <dbReference type="Proteomes" id="UP001596414"/>
    </source>
</evidence>
<organism evidence="1 2">
    <name type="scientific">Halovenus rubra</name>
    <dbReference type="NCBI Taxonomy" id="869890"/>
    <lineage>
        <taxon>Archaea</taxon>
        <taxon>Methanobacteriati</taxon>
        <taxon>Methanobacteriota</taxon>
        <taxon>Stenosarchaea group</taxon>
        <taxon>Halobacteria</taxon>
        <taxon>Halobacteriales</taxon>
        <taxon>Haloarculaceae</taxon>
        <taxon>Halovenus</taxon>
    </lineage>
</organism>
<comment type="caution">
    <text evidence="1">The sequence shown here is derived from an EMBL/GenBank/DDBJ whole genome shotgun (WGS) entry which is preliminary data.</text>
</comment>
<dbReference type="PANTHER" id="PTHR37507:SF2">
    <property type="entry name" value="SPORULATION PROTEIN YDCC"/>
    <property type="match status" value="1"/>
</dbReference>
<name>A0ABD5X5M1_9EURY</name>
<sequence length="350" mass="38112">MGLDRSAVLAVAVVTVIIASGCLSANPLTTAQEEQIIGEFEAAIDDVNEYSATVRTTLFGNETAELLMRVKTRPKTGEVRQEVLEPDNRAGDVIVTNASQTVSYDASENDIFVTALTRSHGQRVIGNMTRLTETHEIYYNGTASAAGTKAHKMTLVPDDQTVAVDTPKTLWLDKDTLFPVKIVTGASNGNREHSMTVRYTDISINPGLSDETFVFDVPKNATVTTPDDIHHSIQEFDRYDALANATTWSVPEPDIPDRFTFDSGTLFAADEQVTLAYTDGTADLFITQAWDDRTWNLDGTPVDIDGTTTYRTDSGPFTTLTWACGETSYRLLGSVSDETLLGIADSLVCS</sequence>
<dbReference type="InterPro" id="IPR052944">
    <property type="entry name" value="Sporulation_related"/>
</dbReference>
<proteinExistence type="predicted"/>
<dbReference type="PROSITE" id="PS51257">
    <property type="entry name" value="PROKAR_LIPOPROTEIN"/>
    <property type="match status" value="1"/>
</dbReference>
<protein>
    <submittedName>
        <fullName evidence="1">Outer membrane lipoprotein carrier protein LolA</fullName>
    </submittedName>
</protein>
<dbReference type="AlphaFoldDB" id="A0ABD5X5M1"/>
<dbReference type="InterPro" id="IPR029046">
    <property type="entry name" value="LolA/LolB/LppX"/>
</dbReference>
<reference evidence="1 2" key="1">
    <citation type="journal article" date="2014" name="Int. J. Syst. Evol. Microbiol.">
        <title>Complete genome sequence of Corynebacterium casei LMG S-19264T (=DSM 44701T), isolated from a smear-ripened cheese.</title>
        <authorList>
            <consortium name="US DOE Joint Genome Institute (JGI-PGF)"/>
            <person name="Walter F."/>
            <person name="Albersmeier A."/>
            <person name="Kalinowski J."/>
            <person name="Ruckert C."/>
        </authorList>
    </citation>
    <scope>NUCLEOTIDE SEQUENCE [LARGE SCALE GENOMIC DNA]</scope>
    <source>
        <strain evidence="1 2">CGMCC 4.7215</strain>
    </source>
</reference>
<dbReference type="PANTHER" id="PTHR37507">
    <property type="entry name" value="SPORULATION PROTEIN YDCC"/>
    <property type="match status" value="1"/>
</dbReference>
<evidence type="ECO:0000313" key="1">
    <source>
        <dbReference type="EMBL" id="MFC7126421.1"/>
    </source>
</evidence>
<dbReference type="RefSeq" id="WP_267635974.1">
    <property type="nucleotide sequence ID" value="NZ_JAODIY010000001.1"/>
</dbReference>
<dbReference type="EMBL" id="JBHSZQ010000020">
    <property type="protein sequence ID" value="MFC7126421.1"/>
    <property type="molecule type" value="Genomic_DNA"/>
</dbReference>
<dbReference type="Gene3D" id="2.50.20.10">
    <property type="entry name" value="Lipoprotein localisation LolA/LolB/LppX"/>
    <property type="match status" value="1"/>
</dbReference>